<gene>
    <name evidence="2" type="primary">ORF9782</name>
</gene>
<feature type="region of interest" description="Disordered" evidence="1">
    <location>
        <begin position="36"/>
        <end position="65"/>
    </location>
</feature>
<evidence type="ECO:0000313" key="2">
    <source>
        <dbReference type="EMBL" id="CEK50073.1"/>
    </source>
</evidence>
<feature type="compositionally biased region" description="Polar residues" evidence="1">
    <location>
        <begin position="43"/>
        <end position="58"/>
    </location>
</feature>
<organism evidence="2">
    <name type="scientific">Arion vulgaris</name>
    <dbReference type="NCBI Taxonomy" id="1028688"/>
    <lineage>
        <taxon>Eukaryota</taxon>
        <taxon>Metazoa</taxon>
        <taxon>Spiralia</taxon>
        <taxon>Lophotrochozoa</taxon>
        <taxon>Mollusca</taxon>
        <taxon>Gastropoda</taxon>
        <taxon>Heterobranchia</taxon>
        <taxon>Euthyneura</taxon>
        <taxon>Panpulmonata</taxon>
        <taxon>Eupulmonata</taxon>
        <taxon>Stylommatophora</taxon>
        <taxon>Helicina</taxon>
        <taxon>Arionoidea</taxon>
        <taxon>Arionidae</taxon>
        <taxon>Arion</taxon>
    </lineage>
</organism>
<dbReference type="AlphaFoldDB" id="A0A0B6Y1T1"/>
<evidence type="ECO:0000256" key="1">
    <source>
        <dbReference type="SAM" id="MobiDB-lite"/>
    </source>
</evidence>
<accession>A0A0B6Y1T1</accession>
<name>A0A0B6Y1T1_9EUPU</name>
<feature type="non-terminal residue" evidence="2">
    <location>
        <position position="1"/>
    </location>
</feature>
<reference evidence="2" key="1">
    <citation type="submission" date="2014-12" db="EMBL/GenBank/DDBJ databases">
        <title>Insight into the proteome of Arion vulgaris.</title>
        <authorList>
            <person name="Aradska J."/>
            <person name="Bulat T."/>
            <person name="Smidak R."/>
            <person name="Sarate P."/>
            <person name="Gangsoo J."/>
            <person name="Sialana F."/>
            <person name="Bilban M."/>
            <person name="Lubec G."/>
        </authorList>
    </citation>
    <scope>NUCLEOTIDE SEQUENCE</scope>
    <source>
        <tissue evidence="2">Skin</tissue>
    </source>
</reference>
<dbReference type="EMBL" id="HACG01003208">
    <property type="protein sequence ID" value="CEK50073.1"/>
    <property type="molecule type" value="Transcribed_RNA"/>
</dbReference>
<proteinExistence type="predicted"/>
<sequence length="110" mass="12466">KHNEKRRLLRRKECIELFLNEIEDNDFDVRSLKPLQRTHSESSHSNLLVQKAPDTTTGDGFEKSENNMFASKVGDLQVTKPGSYSTSSIEIAKSTSKLINALEEADSRKE</sequence>
<protein>
    <submittedName>
        <fullName evidence="2">Uncharacterized protein</fullName>
    </submittedName>
</protein>